<name>A0ABZ0HY86_9GAMM</name>
<evidence type="ECO:0000313" key="3">
    <source>
        <dbReference type="Proteomes" id="UP001626537"/>
    </source>
</evidence>
<feature type="signal peptide" evidence="1">
    <location>
        <begin position="1"/>
        <end position="17"/>
    </location>
</feature>
<dbReference type="RefSeq" id="WP_407346781.1">
    <property type="nucleotide sequence ID" value="NZ_CP136864.1"/>
</dbReference>
<evidence type="ECO:0000256" key="1">
    <source>
        <dbReference type="SAM" id="SignalP"/>
    </source>
</evidence>
<evidence type="ECO:0008006" key="4">
    <source>
        <dbReference type="Google" id="ProtNLM"/>
    </source>
</evidence>
<dbReference type="Proteomes" id="UP001626537">
    <property type="component" value="Chromosome"/>
</dbReference>
<keyword evidence="3" id="KW-1185">Reference proteome</keyword>
<organism evidence="2 3">
    <name type="scientific">Congregibacter variabilis</name>
    <dbReference type="NCBI Taxonomy" id="3081200"/>
    <lineage>
        <taxon>Bacteria</taxon>
        <taxon>Pseudomonadati</taxon>
        <taxon>Pseudomonadota</taxon>
        <taxon>Gammaproteobacteria</taxon>
        <taxon>Cellvibrionales</taxon>
        <taxon>Halieaceae</taxon>
        <taxon>Congregibacter</taxon>
    </lineage>
</organism>
<sequence>MLALPLLLAACSAGVLGDSTQASLKAAEGLWEYTDLITRDGESLPLTGIFLIKNDMFLQQSIFKGDPFAEQGSMAHAGPYWAGGAGLRLRSNQTLSMDPTQKTPLSSAGAMEHDLKVTRDGKDLTLQFGGGTSTIQTFRHLSNAENTQIISFAKGNLALTENYFILVNGDGNGAVTGYGSYERINDKLMMTAVRWAESDGTTVKNLRDVELSATLSPSAFTLSDGRSFTIVD</sequence>
<feature type="chain" id="PRO_5045584643" description="Lipocalin-like domain-containing protein" evidence="1">
    <location>
        <begin position="18"/>
        <end position="232"/>
    </location>
</feature>
<reference evidence="2 3" key="1">
    <citation type="submission" date="2023-10" db="EMBL/GenBank/DDBJ databases">
        <title>Two novel species belonging to the OM43/NOR5 clade.</title>
        <authorList>
            <person name="Park M."/>
        </authorList>
    </citation>
    <scope>NUCLEOTIDE SEQUENCE [LARGE SCALE GENOMIC DNA]</scope>
    <source>
        <strain evidence="2 3">IMCC43200</strain>
    </source>
</reference>
<protein>
    <recommendedName>
        <fullName evidence="4">Lipocalin-like domain-containing protein</fullName>
    </recommendedName>
</protein>
<evidence type="ECO:0000313" key="2">
    <source>
        <dbReference type="EMBL" id="WOJ92199.1"/>
    </source>
</evidence>
<keyword evidence="1" id="KW-0732">Signal</keyword>
<proteinExistence type="predicted"/>
<accession>A0ABZ0HY86</accession>
<gene>
    <name evidence="2" type="ORF">R0135_10405</name>
</gene>
<dbReference type="EMBL" id="CP136864">
    <property type="protein sequence ID" value="WOJ92199.1"/>
    <property type="molecule type" value="Genomic_DNA"/>
</dbReference>